<keyword evidence="6" id="KW-1185">Reference proteome</keyword>
<feature type="region of interest" description="Disordered" evidence="1">
    <location>
        <begin position="216"/>
        <end position="235"/>
    </location>
</feature>
<dbReference type="PANTHER" id="PTHR31680">
    <property type="entry name" value="LONGIFOLIA PROTEIN"/>
    <property type="match status" value="1"/>
</dbReference>
<dbReference type="InterPro" id="IPR025486">
    <property type="entry name" value="DUF4378"/>
</dbReference>
<dbReference type="AlphaFoldDB" id="A0AAV9KIK9"/>
<feature type="region of interest" description="Disordered" evidence="1">
    <location>
        <begin position="269"/>
        <end position="311"/>
    </location>
</feature>
<evidence type="ECO:0000259" key="3">
    <source>
        <dbReference type="Pfam" id="PF14309"/>
    </source>
</evidence>
<feature type="chain" id="PRO_5043328605" description="DUF4378 domain-containing protein" evidence="2">
    <location>
        <begin position="19"/>
        <end position="828"/>
    </location>
</feature>
<sequence>MDSAVLIIIIIIIGAKLSSKSKKKKKKNLSGDNMDGMDDRRMGCMGGFLQLFDRNHILAGKRLYATKRLPHFTVPDDVSESDKFGASQVVSKELGKQQPSLDQSKQAAVEVISVEPAVPVSVETPPKSPLPLPIFEVKEGTRSSWKFCKEAPRLSLDSRAVVDAKGSLRPRELRTKGSVLLANRVENTEDGVVADGDDNQRPCPSVIARLMGLEPLPQSNNETLPKSELRRSASESRVSRDLLIGRYVDGNHVDFKALNNTRANVSNNAMNERSSTMPNARPMDRMGYPLKNENTERPKASNRSLSSSPWKSPQHRKFFFDTADIFPEPKQTVSLYGEIDKRLKMRGIDEPSKDLETLKQILEALQLKGLLHNKRPSEQIGHRNFVYDPTLSSDESPIVLMRPSRSVSPSHRRMANGTSPSSLRNRNVIGRRPNLSSESLPSVSPCRERPASERNARSPLRSRDSSSPTQRENSVRLSSSVAKPKNLNVDSRRRAGEPIENRRVSPVQSPKLSSRRNSLEHNGTKGSPRNKRETTESKQKEKITTFVTEDESSSISESTVSSSFQTDVERSNLEDYNEGRSLLERCDKLLNSIAEMTAPESQPSPVSVLDSSFYRDNSSSPSPIMKRNIDFKDVSGELEEEIWLSAFSPVRSKSNDSTDDSHLGYISDILRASCYLPEDSDVFLLLEKQQYLKGKDPSKVSRLQRKLIFDTITEILDRNRQLPPWKAFSWSGSSIAKPSLEGIWTEFQRIQERESGNNLVEIICEVLKKDLAQDTVNGWGDCPVEMSEAVLDMERQIFKDLIVETIQDLAVIGFKTTLLTASRRKLVF</sequence>
<feature type="compositionally biased region" description="Basic and acidic residues" evidence="1">
    <location>
        <begin position="225"/>
        <end position="235"/>
    </location>
</feature>
<comment type="caution">
    <text evidence="5">The sequence shown here is derived from an EMBL/GenBank/DDBJ whole genome shotgun (WGS) entry which is preliminary data.</text>
</comment>
<evidence type="ECO:0000313" key="5">
    <source>
        <dbReference type="EMBL" id="KAK4713154.1"/>
    </source>
</evidence>
<keyword evidence="2" id="KW-0732">Signal</keyword>
<accession>A0AAV9KIK9</accession>
<organism evidence="5 6">
    <name type="scientific">Solanum pinnatisectum</name>
    <name type="common">tansyleaf nightshade</name>
    <dbReference type="NCBI Taxonomy" id="50273"/>
    <lineage>
        <taxon>Eukaryota</taxon>
        <taxon>Viridiplantae</taxon>
        <taxon>Streptophyta</taxon>
        <taxon>Embryophyta</taxon>
        <taxon>Tracheophyta</taxon>
        <taxon>Spermatophyta</taxon>
        <taxon>Magnoliopsida</taxon>
        <taxon>eudicotyledons</taxon>
        <taxon>Gunneridae</taxon>
        <taxon>Pentapetalae</taxon>
        <taxon>asterids</taxon>
        <taxon>lamiids</taxon>
        <taxon>Solanales</taxon>
        <taxon>Solanaceae</taxon>
        <taxon>Solanoideae</taxon>
        <taxon>Solaneae</taxon>
        <taxon>Solanum</taxon>
    </lineage>
</organism>
<proteinExistence type="predicted"/>
<gene>
    <name evidence="5" type="ORF">R3W88_019061</name>
</gene>
<feature type="domain" description="DUF4378" evidence="3">
    <location>
        <begin position="664"/>
        <end position="804"/>
    </location>
</feature>
<feature type="compositionally biased region" description="Polar residues" evidence="1">
    <location>
        <begin position="269"/>
        <end position="278"/>
    </location>
</feature>
<dbReference type="Pfam" id="PF14309">
    <property type="entry name" value="DUF4378"/>
    <property type="match status" value="1"/>
</dbReference>
<dbReference type="EMBL" id="JAWPEI010000010">
    <property type="protein sequence ID" value="KAK4713154.1"/>
    <property type="molecule type" value="Genomic_DNA"/>
</dbReference>
<feature type="compositionally biased region" description="Low complexity" evidence="1">
    <location>
        <begin position="553"/>
        <end position="563"/>
    </location>
</feature>
<feature type="compositionally biased region" description="Polar residues" evidence="1">
    <location>
        <begin position="469"/>
        <end position="481"/>
    </location>
</feature>
<feature type="compositionally biased region" description="Basic and acidic residues" evidence="1">
    <location>
        <begin position="490"/>
        <end position="503"/>
    </location>
</feature>
<evidence type="ECO:0000259" key="4">
    <source>
        <dbReference type="Pfam" id="PF14383"/>
    </source>
</evidence>
<dbReference type="InterPro" id="IPR033334">
    <property type="entry name" value="LNG1/2"/>
</dbReference>
<feature type="region of interest" description="Disordered" evidence="1">
    <location>
        <begin position="395"/>
        <end position="563"/>
    </location>
</feature>
<evidence type="ECO:0000313" key="6">
    <source>
        <dbReference type="Proteomes" id="UP001311915"/>
    </source>
</evidence>
<dbReference type="PANTHER" id="PTHR31680:SF12">
    <property type="entry name" value="OS11G0587300 PROTEIN"/>
    <property type="match status" value="1"/>
</dbReference>
<feature type="domain" description="DUF3741" evidence="4">
    <location>
        <begin position="194"/>
        <end position="220"/>
    </location>
</feature>
<feature type="signal peptide" evidence="2">
    <location>
        <begin position="1"/>
        <end position="18"/>
    </location>
</feature>
<dbReference type="InterPro" id="IPR032795">
    <property type="entry name" value="DUF3741-assoc"/>
</dbReference>
<dbReference type="Proteomes" id="UP001311915">
    <property type="component" value="Unassembled WGS sequence"/>
</dbReference>
<protein>
    <recommendedName>
        <fullName evidence="7">DUF4378 domain-containing protein</fullName>
    </recommendedName>
</protein>
<feature type="compositionally biased region" description="Polar residues" evidence="1">
    <location>
        <begin position="416"/>
        <end position="425"/>
    </location>
</feature>
<evidence type="ECO:0008006" key="7">
    <source>
        <dbReference type="Google" id="ProtNLM"/>
    </source>
</evidence>
<reference evidence="5 6" key="1">
    <citation type="submission" date="2023-10" db="EMBL/GenBank/DDBJ databases">
        <title>Genome-Wide Identification Analysis in wild type Solanum Pinnatisectum Reveals Some Genes Defensing Phytophthora Infestans.</title>
        <authorList>
            <person name="Sun C."/>
        </authorList>
    </citation>
    <scope>NUCLEOTIDE SEQUENCE [LARGE SCALE GENOMIC DNA]</scope>
    <source>
        <strain evidence="5">LQN</strain>
        <tissue evidence="5">Leaf</tissue>
    </source>
</reference>
<feature type="compositionally biased region" description="Polar residues" evidence="1">
    <location>
        <begin position="506"/>
        <end position="516"/>
    </location>
</feature>
<name>A0AAV9KIK9_9SOLN</name>
<feature type="compositionally biased region" description="Basic and acidic residues" evidence="1">
    <location>
        <begin position="530"/>
        <end position="543"/>
    </location>
</feature>
<feature type="compositionally biased region" description="Basic and acidic residues" evidence="1">
    <location>
        <begin position="446"/>
        <end position="464"/>
    </location>
</feature>
<dbReference type="Pfam" id="PF14383">
    <property type="entry name" value="VARLMGL"/>
    <property type="match status" value="1"/>
</dbReference>
<feature type="compositionally biased region" description="Polar residues" evidence="1">
    <location>
        <begin position="301"/>
        <end position="311"/>
    </location>
</feature>
<dbReference type="GO" id="GO:0051513">
    <property type="term" value="P:regulation of monopolar cell growth"/>
    <property type="evidence" value="ECO:0007669"/>
    <property type="project" value="InterPro"/>
</dbReference>
<evidence type="ECO:0000256" key="1">
    <source>
        <dbReference type="SAM" id="MobiDB-lite"/>
    </source>
</evidence>
<evidence type="ECO:0000256" key="2">
    <source>
        <dbReference type="SAM" id="SignalP"/>
    </source>
</evidence>